<keyword evidence="2" id="KW-1185">Reference proteome</keyword>
<comment type="caution">
    <text evidence="1">The sequence shown here is derived from an EMBL/GenBank/DDBJ whole genome shotgun (WGS) entry which is preliminary data.</text>
</comment>
<sequence length="645" mass="71348">MATDRRTSNTQLLEELEELSESLYQAQTSTNRRTGSLTFPRSSVPSIISDESGTEKIDEKSSSRPRSRRMSLSPWRSSPKPDEETERRTSNINQPEIKKLDDIATSTEKKGIWNWKPIRALSHIGMQKLSCLFSVEVVAVQGLPASMNGLRLSIMEKEGGIDIYSQAEGSKSSKSKNFSLSLGRKQSKSSFSVPSPRVTGRSEAWTPSKANPVADIHGMDDLNLDEPAPAPSSSPSIQKSEEPEQKIEDLDLPDFVVVDKGLEIQGKEENENVDSEENVKEKSHSSEVVKEVVHDKVHLTRLTELHSIVQQIKALESMMGEEKTFKTGDETEPPKLDSDEETVTQEFLQKLEDAETNAFKFNQPEIPPLHLDGGDDSSEAESKVYLSDLGKGLGCLVQTRDGGYLAATNPLDTVVSRKDTPKLAMQLSKPLVLQPDTSINGFELFQRMASIGFEELCSRILSLMPLDELLGKTAEQIAFEGIASAIIQGRNKEGASSSAARTIAAVKTMATATSTGRKERISTGIWNLRDPTRRYEAVGGPVVALVHATQADIEEDNYDEEKKFKATSSHIGGMKAKSGKRNVWDSERQRLTAMHWLVEYGLGKAGKKGKHVLSKGQDLLWSISSRIMADMWLKPMRNPDVKFTE</sequence>
<gene>
    <name evidence="1" type="ORF">D5086_004045</name>
</gene>
<accession>A0ACC4CPM4</accession>
<reference evidence="1 2" key="1">
    <citation type="journal article" date="2024" name="Plant Biotechnol. J.">
        <title>Genome and CRISPR/Cas9 system of a widespread forest tree (Populus alba) in the world.</title>
        <authorList>
            <person name="Liu Y.J."/>
            <person name="Jiang P.F."/>
            <person name="Han X.M."/>
            <person name="Li X.Y."/>
            <person name="Wang H.M."/>
            <person name="Wang Y.J."/>
            <person name="Wang X.X."/>
            <person name="Zeng Q.Y."/>
        </authorList>
    </citation>
    <scope>NUCLEOTIDE SEQUENCE [LARGE SCALE GENOMIC DNA]</scope>
    <source>
        <strain evidence="2">cv. PAL-ZL1</strain>
    </source>
</reference>
<evidence type="ECO:0000313" key="1">
    <source>
        <dbReference type="EMBL" id="KAL3603186.1"/>
    </source>
</evidence>
<name>A0ACC4CPM4_POPAL</name>
<dbReference type="EMBL" id="RCHU02000002">
    <property type="protein sequence ID" value="KAL3603186.1"/>
    <property type="molecule type" value="Genomic_DNA"/>
</dbReference>
<dbReference type="Proteomes" id="UP000309997">
    <property type="component" value="Unassembled WGS sequence"/>
</dbReference>
<evidence type="ECO:0000313" key="2">
    <source>
        <dbReference type="Proteomes" id="UP000309997"/>
    </source>
</evidence>
<proteinExistence type="predicted"/>
<organism evidence="1 2">
    <name type="scientific">Populus alba</name>
    <name type="common">White poplar</name>
    <dbReference type="NCBI Taxonomy" id="43335"/>
    <lineage>
        <taxon>Eukaryota</taxon>
        <taxon>Viridiplantae</taxon>
        <taxon>Streptophyta</taxon>
        <taxon>Embryophyta</taxon>
        <taxon>Tracheophyta</taxon>
        <taxon>Spermatophyta</taxon>
        <taxon>Magnoliopsida</taxon>
        <taxon>eudicotyledons</taxon>
        <taxon>Gunneridae</taxon>
        <taxon>Pentapetalae</taxon>
        <taxon>rosids</taxon>
        <taxon>fabids</taxon>
        <taxon>Malpighiales</taxon>
        <taxon>Salicaceae</taxon>
        <taxon>Saliceae</taxon>
        <taxon>Populus</taxon>
    </lineage>
</organism>
<protein>
    <submittedName>
        <fullName evidence="1">Uncharacterized protein</fullName>
    </submittedName>
</protein>